<name>K2JCI5_9RHOB</name>
<reference evidence="1 2" key="1">
    <citation type="submission" date="2012-09" db="EMBL/GenBank/DDBJ databases">
        <title>Celeribacter baekdonensis B30 Genome Sequencing.</title>
        <authorList>
            <person name="Wang W."/>
        </authorList>
    </citation>
    <scope>NUCLEOTIDE SEQUENCE [LARGE SCALE GENOMIC DNA]</scope>
    <source>
        <strain evidence="1 2">B30</strain>
    </source>
</reference>
<dbReference type="PATRIC" id="fig|1208323.3.peg.3775"/>
<dbReference type="OrthoDB" id="7374356at2"/>
<evidence type="ECO:0000313" key="1">
    <source>
        <dbReference type="EMBL" id="EKE68319.1"/>
    </source>
</evidence>
<dbReference type="Proteomes" id="UP000006762">
    <property type="component" value="Unassembled WGS sequence"/>
</dbReference>
<keyword evidence="2" id="KW-1185">Reference proteome</keyword>
<dbReference type="InterPro" id="IPR053909">
    <property type="entry name" value="FabMG"/>
</dbReference>
<sequence length="443" mass="48397">MTQEPTPFKDIPAESRFRQGDVLVLFGELFGRGYASGLVRAARTAGMQVIGTTVGRRDDAGRLRPLLPDELSTAEAVLGGPVVNIPILAGFDRDAPEGGPTPTDLVEEMSVESWQTHALDFDYIAECQRIADERFDAALKAVFARLEVMIPDGRNVVFAHAMAGGIPRAKVFMAIANRIYKGRGSRYLSSQSLLESDLGRLVLKNFDAVTADSFGAIVQHGTALRQRIEASGARASYTAYGYHGTRILIGGQYRWQTYTHYTQAFAKMRLEHLAQEAWANGIAATVFNCPEIRTDSSDVFQGIELSLLPLLDGLQHTGNTTVSETLWRSCGALLKDGVSLSDVVSMVNDYHADPVIAGYRDFANWPLPNAPEQVEKTVGTAQQIIAMHQSRNRLVGDELSQHVVNAVGQLMLRSASRPSMPVGWIDHDLVAQEIVSAREKTVG</sequence>
<accession>K2JCI5</accession>
<organism evidence="1 2">
    <name type="scientific">Celeribacter baekdonensis B30</name>
    <dbReference type="NCBI Taxonomy" id="1208323"/>
    <lineage>
        <taxon>Bacteria</taxon>
        <taxon>Pseudomonadati</taxon>
        <taxon>Pseudomonadota</taxon>
        <taxon>Alphaproteobacteria</taxon>
        <taxon>Rhodobacterales</taxon>
        <taxon>Roseobacteraceae</taxon>
        <taxon>Celeribacter</taxon>
    </lineage>
</organism>
<comment type="caution">
    <text evidence="1">The sequence shown here is derived from an EMBL/GenBank/DDBJ whole genome shotgun (WGS) entry which is preliminary data.</text>
</comment>
<dbReference type="Pfam" id="PF22046">
    <property type="entry name" value="FabMG"/>
    <property type="match status" value="1"/>
</dbReference>
<protein>
    <submittedName>
        <fullName evidence="1">Uncharacterized protein</fullName>
    </submittedName>
</protein>
<proteinExistence type="predicted"/>
<dbReference type="STRING" id="1208323.B30_18272"/>
<evidence type="ECO:0000313" key="2">
    <source>
        <dbReference type="Proteomes" id="UP000006762"/>
    </source>
</evidence>
<dbReference type="EMBL" id="AMRK01000014">
    <property type="protein sequence ID" value="EKE68319.1"/>
    <property type="molecule type" value="Genomic_DNA"/>
</dbReference>
<dbReference type="eggNOG" id="ENOG502Z7U8">
    <property type="taxonomic scope" value="Bacteria"/>
</dbReference>
<dbReference type="AlphaFoldDB" id="K2JCI5"/>
<gene>
    <name evidence="1" type="ORF">B30_18272</name>
</gene>
<dbReference type="RefSeq" id="WP_009573673.1">
    <property type="nucleotide sequence ID" value="NZ_AMRK01000014.1"/>
</dbReference>